<dbReference type="PANTHER" id="PTHR10628">
    <property type="entry name" value="SIALIDASE"/>
    <property type="match status" value="1"/>
</dbReference>
<dbReference type="RefSeq" id="WP_218095004.1">
    <property type="nucleotide sequence ID" value="NZ_CAJVAS010000036.1"/>
</dbReference>
<dbReference type="GO" id="GO:0004308">
    <property type="term" value="F:exo-alpha-sialidase activity"/>
    <property type="evidence" value="ECO:0007669"/>
    <property type="project" value="UniProtKB-EC"/>
</dbReference>
<feature type="domain" description="Sialidase" evidence="3">
    <location>
        <begin position="38"/>
        <end position="331"/>
    </location>
</feature>
<dbReference type="EC" id="3.2.1.18" evidence="2"/>
<keyword evidence="4" id="KW-0326">Glycosidase</keyword>
<comment type="catalytic activity">
    <reaction evidence="1">
        <text>Hydrolysis of alpha-(2-&gt;3)-, alpha-(2-&gt;6)-, alpha-(2-&gt;8)- glycosidic linkages of terminal sialic acid residues in oligosaccharides, glycoproteins, glycolipids, colominic acid and synthetic substrates.</text>
        <dbReference type="EC" id="3.2.1.18"/>
    </reaction>
</comment>
<dbReference type="GO" id="GO:0006689">
    <property type="term" value="P:ganglioside catabolic process"/>
    <property type="evidence" value="ECO:0007669"/>
    <property type="project" value="TreeGrafter"/>
</dbReference>
<dbReference type="CDD" id="cd15482">
    <property type="entry name" value="Sialidase_non-viral"/>
    <property type="match status" value="1"/>
</dbReference>
<evidence type="ECO:0000256" key="1">
    <source>
        <dbReference type="ARBA" id="ARBA00000427"/>
    </source>
</evidence>
<dbReference type="GO" id="GO:0016020">
    <property type="term" value="C:membrane"/>
    <property type="evidence" value="ECO:0007669"/>
    <property type="project" value="TreeGrafter"/>
</dbReference>
<gene>
    <name evidence="4" type="primary">nedA</name>
    <name evidence="4" type="ORF">PAESOLCIP111_05286</name>
</gene>
<comment type="caution">
    <text evidence="4">The sequence shown here is derived from an EMBL/GenBank/DDBJ whole genome shotgun (WGS) entry which is preliminary data.</text>
</comment>
<dbReference type="EMBL" id="CAJVAS010000036">
    <property type="protein sequence ID" value="CAG7646981.1"/>
    <property type="molecule type" value="Genomic_DNA"/>
</dbReference>
<evidence type="ECO:0000313" key="4">
    <source>
        <dbReference type="EMBL" id="CAG7646981.1"/>
    </source>
</evidence>
<dbReference type="GO" id="GO:0005737">
    <property type="term" value="C:cytoplasm"/>
    <property type="evidence" value="ECO:0007669"/>
    <property type="project" value="TreeGrafter"/>
</dbReference>
<proteinExistence type="predicted"/>
<dbReference type="InterPro" id="IPR026856">
    <property type="entry name" value="Sialidase_fam"/>
</dbReference>
<dbReference type="InterPro" id="IPR011040">
    <property type="entry name" value="Sialidase"/>
</dbReference>
<dbReference type="PANTHER" id="PTHR10628:SF30">
    <property type="entry name" value="EXO-ALPHA-SIALIDASE"/>
    <property type="match status" value="1"/>
</dbReference>
<protein>
    <recommendedName>
        <fullName evidence="2">exo-alpha-sialidase</fullName>
        <ecNumber evidence="2">3.2.1.18</ecNumber>
    </recommendedName>
</protein>
<accession>A0A916K5U6</accession>
<name>A0A916K5U6_9BACL</name>
<dbReference type="AlphaFoldDB" id="A0A916K5U6"/>
<evidence type="ECO:0000259" key="3">
    <source>
        <dbReference type="Pfam" id="PF13088"/>
    </source>
</evidence>
<evidence type="ECO:0000256" key="2">
    <source>
        <dbReference type="ARBA" id="ARBA00012733"/>
    </source>
</evidence>
<keyword evidence="4" id="KW-0378">Hydrolase</keyword>
<keyword evidence="5" id="KW-1185">Reference proteome</keyword>
<organism evidence="4 5">
    <name type="scientific">Paenibacillus solanacearum</name>
    <dbReference type="NCBI Taxonomy" id="2048548"/>
    <lineage>
        <taxon>Bacteria</taxon>
        <taxon>Bacillati</taxon>
        <taxon>Bacillota</taxon>
        <taxon>Bacilli</taxon>
        <taxon>Bacillales</taxon>
        <taxon>Paenibacillaceae</taxon>
        <taxon>Paenibacillus</taxon>
    </lineage>
</organism>
<dbReference type="Proteomes" id="UP000693672">
    <property type="component" value="Unassembled WGS sequence"/>
</dbReference>
<dbReference type="GO" id="GO:0009313">
    <property type="term" value="P:oligosaccharide catabolic process"/>
    <property type="evidence" value="ECO:0007669"/>
    <property type="project" value="TreeGrafter"/>
</dbReference>
<sequence>MSKQRETVPSCAQSTIWAPGEGGVMTHMVFGLAVSTKGTILAFAEARIHYADDGPHHLVLKRSTDGGATWEAVQRIETSADGECWANPTALADRVTGKLFVFYALNAHNVSSRMFYKVSADDGLTWSERTEVTALLQQGNRCGWTLFLPGPGHGLQLRDGRLVLQYWARKDIALPAADRHYGNGVLYSDDHGVSWHAGGVVPLVPELGNNESRLVELVSGELLLNARANGLRHRVVSVSRDRGLTWSQPCSDTAFPARWGCDSGLASWSGGGQEAGTAKPVWLYSTIRGKRSDPGNALEVSVSRDEGASWTTHTDVYRGPCNYSDIAVMPDHSIVVLIGAGAYEPSPGFAKEVVLVRTTLDWLLREYREEVI</sequence>
<dbReference type="Pfam" id="PF13088">
    <property type="entry name" value="BNR_2"/>
    <property type="match status" value="1"/>
</dbReference>
<reference evidence="4" key="1">
    <citation type="submission" date="2021-06" db="EMBL/GenBank/DDBJ databases">
        <authorList>
            <person name="Criscuolo A."/>
        </authorList>
    </citation>
    <scope>NUCLEOTIDE SEQUENCE</scope>
    <source>
        <strain evidence="4">CIP111600</strain>
    </source>
</reference>
<evidence type="ECO:0000313" key="5">
    <source>
        <dbReference type="Proteomes" id="UP000693672"/>
    </source>
</evidence>